<protein>
    <submittedName>
        <fullName evidence="4">Putative integrase catalytic region</fullName>
    </submittedName>
</protein>
<sequence>MSNNQIYFRMERGLLISQEGSIIKNTENSFTVRSQTFTDKRYEVQVLESIGVCSCPDFEYRKIECCKHIYGVKLWLENQPKIFAEDAIKCDQCGSIRVMKYGLYKEKQVYKCKDCQHKFKEPSLLKGLKFDPEIVTFALDLYFSGLSLRKVARNLNDHFELDLSFSTVYSWIQKYIPRISENVNSLIPQLSNQWHVDELFVKMKDGETSKGQSGLAYLWNVMDRESRFLIASKLSEKRDTNGAIQAFNEAIKNSHGNKPQTIYTDALRAYREGVKQVFGQQTDHVAKCGINKPHANNNRIERLNGTLRERVKVQRGWKSHKSAIAEGQRIYYNFVKPHEALGGKTPAEQAGIIDKKNSKDKWKNIL</sequence>
<dbReference type="RefSeq" id="WP_144731098.1">
    <property type="nucleotide sequence ID" value="NZ_ML675583.1"/>
</dbReference>
<dbReference type="Gene3D" id="3.30.420.10">
    <property type="entry name" value="Ribonuclease H-like superfamily/Ribonuclease H"/>
    <property type="match status" value="1"/>
</dbReference>
<dbReference type="Pfam" id="PF13610">
    <property type="entry name" value="DDE_Tnp_IS240"/>
    <property type="match status" value="1"/>
</dbReference>
<accession>A0A557SVB5</accession>
<keyword evidence="5" id="KW-1185">Reference proteome</keyword>
<dbReference type="EMBL" id="VOAH01000007">
    <property type="protein sequence ID" value="TVP40536.1"/>
    <property type="molecule type" value="Genomic_DNA"/>
</dbReference>
<dbReference type="OrthoDB" id="43045at2157"/>
<feature type="domain" description="Integrase catalytic" evidence="3">
    <location>
        <begin position="184"/>
        <end position="354"/>
    </location>
</feature>
<dbReference type="GO" id="GO:0008270">
    <property type="term" value="F:zinc ion binding"/>
    <property type="evidence" value="ECO:0007669"/>
    <property type="project" value="UniProtKB-KW"/>
</dbReference>
<gene>
    <name evidence="4" type="ORF">NARC_70117</name>
</gene>
<comment type="caution">
    <text evidence="4">The sequence shown here is derived from an EMBL/GenBank/DDBJ whole genome shotgun (WGS) entry which is preliminary data.</text>
</comment>
<dbReference type="InterPro" id="IPR012337">
    <property type="entry name" value="RNaseH-like_sf"/>
</dbReference>
<dbReference type="GO" id="GO:0015074">
    <property type="term" value="P:DNA integration"/>
    <property type="evidence" value="ECO:0007669"/>
    <property type="project" value="InterPro"/>
</dbReference>
<dbReference type="InterPro" id="IPR007527">
    <property type="entry name" value="Znf_SWIM"/>
</dbReference>
<keyword evidence="1" id="KW-0479">Metal-binding</keyword>
<dbReference type="PROSITE" id="PS50966">
    <property type="entry name" value="ZF_SWIM"/>
    <property type="match status" value="1"/>
</dbReference>
<dbReference type="InterPro" id="IPR032874">
    <property type="entry name" value="DDE_dom"/>
</dbReference>
<dbReference type="PROSITE" id="PS50994">
    <property type="entry name" value="INTEGRASE"/>
    <property type="match status" value="1"/>
</dbReference>
<evidence type="ECO:0000313" key="4">
    <source>
        <dbReference type="EMBL" id="TVP40536.1"/>
    </source>
</evidence>
<dbReference type="InterPro" id="IPR001584">
    <property type="entry name" value="Integrase_cat-core"/>
</dbReference>
<dbReference type="InterPro" id="IPR036397">
    <property type="entry name" value="RNaseH_sf"/>
</dbReference>
<dbReference type="Pfam" id="PF04434">
    <property type="entry name" value="SWIM"/>
    <property type="match status" value="1"/>
</dbReference>
<proteinExistence type="predicted"/>
<keyword evidence="1" id="KW-0863">Zinc-finger</keyword>
<name>A0A557SVB5_9ARCH</name>
<dbReference type="GO" id="GO:0003676">
    <property type="term" value="F:nucleic acid binding"/>
    <property type="evidence" value="ECO:0007669"/>
    <property type="project" value="InterPro"/>
</dbReference>
<evidence type="ECO:0000256" key="1">
    <source>
        <dbReference type="PROSITE-ProRule" id="PRU00325"/>
    </source>
</evidence>
<reference evidence="4 5" key="1">
    <citation type="journal article" date="2019" name="Front. Microbiol.">
        <title>Ammonia Oxidation by the Arctic Terrestrial Thaumarchaeote Candidatus Nitrosocosmicus arcticus Is Stimulated by Increasing Temperatures.</title>
        <authorList>
            <person name="Alves R.J.E."/>
            <person name="Kerou M."/>
            <person name="Zappe A."/>
            <person name="Bittner R."/>
            <person name="Abby S.S."/>
            <person name="Schmidt H.A."/>
            <person name="Pfeifer K."/>
            <person name="Schleper C."/>
        </authorList>
    </citation>
    <scope>NUCLEOTIDE SEQUENCE [LARGE SCALE GENOMIC DNA]</scope>
    <source>
        <strain evidence="4 5">Kfb</strain>
    </source>
</reference>
<evidence type="ECO:0000313" key="5">
    <source>
        <dbReference type="Proteomes" id="UP000315289"/>
    </source>
</evidence>
<keyword evidence="1" id="KW-0862">Zinc</keyword>
<feature type="domain" description="SWIM-type" evidence="2">
    <location>
        <begin position="42"/>
        <end position="77"/>
    </location>
</feature>
<dbReference type="PANTHER" id="PTHR33293">
    <property type="entry name" value="INSERTION ELEMENT IS1 1 PROTEIN INSB-RELATED"/>
    <property type="match status" value="1"/>
</dbReference>
<dbReference type="InterPro" id="IPR051354">
    <property type="entry name" value="Transposase_27_IS1"/>
</dbReference>
<organism evidence="4 5">
    <name type="scientific">Candidatus Nitrosocosmicus arcticus</name>
    <dbReference type="NCBI Taxonomy" id="2035267"/>
    <lineage>
        <taxon>Archaea</taxon>
        <taxon>Nitrososphaerota</taxon>
        <taxon>Nitrososphaeria</taxon>
        <taxon>Nitrososphaerales</taxon>
        <taxon>Nitrososphaeraceae</taxon>
        <taxon>Candidatus Nitrosocosmicus</taxon>
    </lineage>
</organism>
<dbReference type="Proteomes" id="UP000315289">
    <property type="component" value="Unassembled WGS sequence"/>
</dbReference>
<dbReference type="SUPFAM" id="SSF53098">
    <property type="entry name" value="Ribonuclease H-like"/>
    <property type="match status" value="1"/>
</dbReference>
<dbReference type="AlphaFoldDB" id="A0A557SVB5"/>
<evidence type="ECO:0000259" key="2">
    <source>
        <dbReference type="PROSITE" id="PS50966"/>
    </source>
</evidence>
<evidence type="ECO:0000259" key="3">
    <source>
        <dbReference type="PROSITE" id="PS50994"/>
    </source>
</evidence>